<dbReference type="SUPFAM" id="SSF101386">
    <property type="entry name" value="all-alpha NTP pyrophosphatases"/>
    <property type="match status" value="1"/>
</dbReference>
<organism evidence="1 2">
    <name type="scientific">Limosilactobacillus antri DSM 16041</name>
    <dbReference type="NCBI Taxonomy" id="525309"/>
    <lineage>
        <taxon>Bacteria</taxon>
        <taxon>Bacillati</taxon>
        <taxon>Bacillota</taxon>
        <taxon>Bacilli</taxon>
        <taxon>Lactobacillales</taxon>
        <taxon>Lactobacillaceae</taxon>
        <taxon>Limosilactobacillus</taxon>
    </lineage>
</organism>
<dbReference type="HOGENOM" id="CLU_163144_1_0_9"/>
<dbReference type="EMBL" id="ACLL01000041">
    <property type="protein sequence ID" value="EEW53321.1"/>
    <property type="molecule type" value="Genomic_DNA"/>
</dbReference>
<dbReference type="STRING" id="525309.HMPREF0494_1465"/>
<name>C8P821_9LACO</name>
<comment type="caution">
    <text evidence="1">The sequence shown here is derived from an EMBL/GenBank/DDBJ whole genome shotgun (WGS) entry which is preliminary data.</text>
</comment>
<protein>
    <recommendedName>
        <fullName evidence="3">MazG nucleotide pyrophosphohydrolase domain protein</fullName>
    </recommendedName>
</protein>
<gene>
    <name evidence="1" type="ORF">HMPREF0494_1465</name>
</gene>
<evidence type="ECO:0000313" key="1">
    <source>
        <dbReference type="EMBL" id="EEW53321.1"/>
    </source>
</evidence>
<accession>C8P821</accession>
<dbReference type="CDD" id="cd11540">
    <property type="entry name" value="NTP-PPase_u3"/>
    <property type="match status" value="1"/>
</dbReference>
<dbReference type="Proteomes" id="UP000003675">
    <property type="component" value="Unassembled WGS sequence"/>
</dbReference>
<sequence>MIAGHPLQYRQKGMIAMTYEELTTKIMEWAHERRIDEADPRVEFMKMAEELGELSSAYNKQKRAKLVDSIGDLQIALLIFSKLVGVDHHAAVEKAYQEIAGRHGKTTVAGVFIKESALND</sequence>
<dbReference type="AlphaFoldDB" id="C8P821"/>
<evidence type="ECO:0000313" key="2">
    <source>
        <dbReference type="Proteomes" id="UP000003675"/>
    </source>
</evidence>
<dbReference type="eggNOG" id="COG1694">
    <property type="taxonomic scope" value="Bacteria"/>
</dbReference>
<dbReference type="Gene3D" id="1.10.287.1080">
    <property type="entry name" value="MazG-like"/>
    <property type="match status" value="1"/>
</dbReference>
<proteinExistence type="predicted"/>
<evidence type="ECO:0008006" key="3">
    <source>
        <dbReference type="Google" id="ProtNLM"/>
    </source>
</evidence>
<reference evidence="1 2" key="1">
    <citation type="submission" date="2009-09" db="EMBL/GenBank/DDBJ databases">
        <authorList>
            <person name="Qin X."/>
            <person name="Bachman B."/>
            <person name="Battles P."/>
            <person name="Bell A."/>
            <person name="Bess C."/>
            <person name="Bickham C."/>
            <person name="Chaboub L."/>
            <person name="Chen D."/>
            <person name="Coyle M."/>
            <person name="Deiros D.R."/>
            <person name="Dinh H."/>
            <person name="Forbes L."/>
            <person name="Fowler G."/>
            <person name="Francisco L."/>
            <person name="Fu Q."/>
            <person name="Gubbala S."/>
            <person name="Hale W."/>
            <person name="Han Y."/>
            <person name="Hemphill L."/>
            <person name="Highlander S.K."/>
            <person name="Hirani K."/>
            <person name="Hogues M."/>
            <person name="Jackson L."/>
            <person name="Jakkamsetti A."/>
            <person name="Javaid M."/>
            <person name="Jiang H."/>
            <person name="Korchina V."/>
            <person name="Kovar C."/>
            <person name="Lara F."/>
            <person name="Lee S."/>
            <person name="Mata R."/>
            <person name="Mathew T."/>
            <person name="Moen C."/>
            <person name="Morales K."/>
            <person name="Munidasa M."/>
            <person name="Nazareth L."/>
            <person name="Ngo R."/>
            <person name="Nguyen L."/>
            <person name="Okwuonu G."/>
            <person name="Ongeri F."/>
            <person name="Patil S."/>
            <person name="Petrosino J."/>
            <person name="Pham C."/>
            <person name="Pham P."/>
            <person name="Pu L.-L."/>
            <person name="Puazo M."/>
            <person name="Raj R."/>
            <person name="Reid J."/>
            <person name="Rouhana J."/>
            <person name="Saada N."/>
            <person name="Shang Y."/>
            <person name="Simmons D."/>
            <person name="Thornton R."/>
            <person name="Warren J."/>
            <person name="Weissenberger G."/>
            <person name="Zhang J."/>
            <person name="Zhang L."/>
            <person name="Zhou C."/>
            <person name="Zhu D."/>
            <person name="Muzny D."/>
            <person name="Worley K."/>
            <person name="Gibbs R."/>
        </authorList>
    </citation>
    <scope>NUCLEOTIDE SEQUENCE [LARGE SCALE GENOMIC DNA]</scope>
    <source>
        <strain evidence="1 2">DSM 16041</strain>
    </source>
</reference>